<feature type="domain" description="Xaa-Pro dipeptidyl-peptidase-like" evidence="3">
    <location>
        <begin position="220"/>
        <end position="292"/>
    </location>
</feature>
<name>A0ABY5PMB0_9ACTN</name>
<dbReference type="RefSeq" id="WP_353866260.1">
    <property type="nucleotide sequence ID" value="NZ_CP088295.1"/>
</dbReference>
<organism evidence="4 5">
    <name type="scientific">Svornostia abyssi</name>
    <dbReference type="NCBI Taxonomy" id="2898438"/>
    <lineage>
        <taxon>Bacteria</taxon>
        <taxon>Bacillati</taxon>
        <taxon>Actinomycetota</taxon>
        <taxon>Thermoleophilia</taxon>
        <taxon>Solirubrobacterales</taxon>
        <taxon>Baekduiaceae</taxon>
        <taxon>Svornostia</taxon>
    </lineage>
</organism>
<keyword evidence="2" id="KW-0732">Signal</keyword>
<feature type="signal peptide" evidence="2">
    <location>
        <begin position="1"/>
        <end position="25"/>
    </location>
</feature>
<dbReference type="InterPro" id="IPR005674">
    <property type="entry name" value="CocE/Ser_esterase"/>
</dbReference>
<gene>
    <name evidence="4" type="ORF">LRS13_09955</name>
</gene>
<evidence type="ECO:0000313" key="4">
    <source>
        <dbReference type="EMBL" id="UUY05819.1"/>
    </source>
</evidence>
<proteinExistence type="predicted"/>
<evidence type="ECO:0000259" key="3">
    <source>
        <dbReference type="Pfam" id="PF02129"/>
    </source>
</evidence>
<dbReference type="PROSITE" id="PS51257">
    <property type="entry name" value="PROKAR_LIPOPROTEIN"/>
    <property type="match status" value="1"/>
</dbReference>
<dbReference type="Pfam" id="PF02129">
    <property type="entry name" value="Peptidase_S15"/>
    <property type="match status" value="2"/>
</dbReference>
<evidence type="ECO:0000256" key="2">
    <source>
        <dbReference type="SAM" id="SignalP"/>
    </source>
</evidence>
<dbReference type="EMBL" id="CP088295">
    <property type="protein sequence ID" value="UUY05819.1"/>
    <property type="molecule type" value="Genomic_DNA"/>
</dbReference>
<evidence type="ECO:0000313" key="5">
    <source>
        <dbReference type="Proteomes" id="UP001058860"/>
    </source>
</evidence>
<dbReference type="NCBIfam" id="TIGR00976">
    <property type="entry name" value="CocE_NonD"/>
    <property type="match status" value="1"/>
</dbReference>
<dbReference type="InterPro" id="IPR000383">
    <property type="entry name" value="Xaa-Pro-like_dom"/>
</dbReference>
<protein>
    <submittedName>
        <fullName evidence="4">CocE/NonD family hydrolase</fullName>
    </submittedName>
</protein>
<dbReference type="InterPro" id="IPR029058">
    <property type="entry name" value="AB_hydrolase_fold"/>
</dbReference>
<evidence type="ECO:0000256" key="1">
    <source>
        <dbReference type="SAM" id="MobiDB-lite"/>
    </source>
</evidence>
<dbReference type="SUPFAM" id="SSF53474">
    <property type="entry name" value="alpha/beta-Hydrolases"/>
    <property type="match status" value="1"/>
</dbReference>
<feature type="region of interest" description="Disordered" evidence="1">
    <location>
        <begin position="342"/>
        <end position="421"/>
    </location>
</feature>
<keyword evidence="4" id="KW-0378">Hydrolase</keyword>
<feature type="domain" description="Xaa-Pro dipeptidyl-peptidase-like" evidence="3">
    <location>
        <begin position="52"/>
        <end position="210"/>
    </location>
</feature>
<dbReference type="GO" id="GO:0016787">
    <property type="term" value="F:hydrolase activity"/>
    <property type="evidence" value="ECO:0007669"/>
    <property type="project" value="UniProtKB-KW"/>
</dbReference>
<reference evidence="5" key="1">
    <citation type="submission" date="2021-11" db="EMBL/GenBank/DDBJ databases">
        <title>Cultivation dependent microbiological survey of springs from the worlds oldest radium mine currently devoted to the extraction of radon-saturated water.</title>
        <authorList>
            <person name="Kapinusova G."/>
            <person name="Smrhova T."/>
            <person name="Strejcek M."/>
            <person name="Suman J."/>
            <person name="Jani K."/>
            <person name="Pajer P."/>
            <person name="Uhlik O."/>
        </authorList>
    </citation>
    <scope>NUCLEOTIDE SEQUENCE [LARGE SCALE GENOMIC DNA]</scope>
    <source>
        <strain evidence="5">J379</strain>
    </source>
</reference>
<feature type="compositionally biased region" description="Low complexity" evidence="1">
    <location>
        <begin position="359"/>
        <end position="373"/>
    </location>
</feature>
<keyword evidence="5" id="KW-1185">Reference proteome</keyword>
<dbReference type="Gene3D" id="3.40.50.1820">
    <property type="entry name" value="alpha/beta hydrolase"/>
    <property type="match status" value="2"/>
</dbReference>
<feature type="chain" id="PRO_5045622137" evidence="2">
    <location>
        <begin position="26"/>
        <end position="421"/>
    </location>
</feature>
<sequence length="421" mass="45487">MRGLRRGVCGLVLAAACALPGAAEAAAPAWFSYSRAAEYGAKTTAVKVPMRDGTKLGCYLSVPTRNGRPASGAFPGIVYEVTPYEILNVIYVTHGEWLAKRGYHALLCNVRGTGRSGGFFPHNNQPVEWQDSYDLVEWLAAHPGSNGRIGQEGESYGGMTSYQAAIARPPHLVAVAPQQAPTDLYEDDIYPGGIKRTPVSADWWPLAASATTFGRVPFTRVWGAWLRHPRHDAFWDGIAIGPKLGRVEVPVLAIGGWDDPLFRRGSLRNYEALVRAGHGDRTWLVYGPWEHSTVVDWPSCVGPPVCVKHERLPTGVLLSWFDHWLKEIPGAPLPSARVTTYEGPWGSGGRGWEEHASWPPADAAPVDLPLRADGGLGGEPGAAGTASFTQRPTDGLRGRPSASSSRPRRWTPTACSRATSS</sequence>
<dbReference type="Proteomes" id="UP001058860">
    <property type="component" value="Chromosome"/>
</dbReference>
<accession>A0ABY5PMB0</accession>